<dbReference type="AlphaFoldDB" id="A0A1Z4C153"/>
<evidence type="ECO:0000256" key="3">
    <source>
        <dbReference type="ARBA" id="ARBA00022741"/>
    </source>
</evidence>
<evidence type="ECO:0000256" key="2">
    <source>
        <dbReference type="ARBA" id="ARBA00022598"/>
    </source>
</evidence>
<evidence type="ECO:0000259" key="6">
    <source>
        <dbReference type="PROSITE" id="PS50862"/>
    </source>
</evidence>
<dbReference type="GO" id="GO:0004824">
    <property type="term" value="F:lysine-tRNA ligase activity"/>
    <property type="evidence" value="ECO:0007669"/>
    <property type="project" value="InterPro"/>
</dbReference>
<evidence type="ECO:0000256" key="1">
    <source>
        <dbReference type="ARBA" id="ARBA00011738"/>
    </source>
</evidence>
<keyword evidence="8" id="KW-1185">Reference proteome</keyword>
<dbReference type="GO" id="GO:0006430">
    <property type="term" value="P:lysyl-tRNA aminoacylation"/>
    <property type="evidence" value="ECO:0007669"/>
    <property type="project" value="InterPro"/>
</dbReference>
<dbReference type="FunFam" id="3.30.930.10:FF:000017">
    <property type="entry name" value="Elongation factor P--(R)-beta-lysine ligase"/>
    <property type="match status" value="1"/>
</dbReference>
<dbReference type="NCBIfam" id="TIGR00462">
    <property type="entry name" value="genX"/>
    <property type="match status" value="1"/>
</dbReference>
<keyword evidence="4" id="KW-0067">ATP-binding</keyword>
<proteinExistence type="predicted"/>
<dbReference type="Pfam" id="PF00152">
    <property type="entry name" value="tRNA-synt_2"/>
    <property type="match status" value="1"/>
</dbReference>
<dbReference type="KEGG" id="mpsy:CEK71_14965"/>
<sequence length="326" mass="36142">MQADWQPSCSVAALQRRARLLQDIRAFFHARAVLEVETPLLGHCTGTDPQLDFFSTDYHSPPLRQTLYLQTSPEFAMKRLLAAGSGSIYQIGKAFRNGEAGRFHNPEFTLLEWYRVGFTLDDLMAEVADLFAVLFADQGLQPPQRHSYQSVFRAHTGLDALQFNSADYCTYAVANGLPEAVALCGEDHVLWLDMLFSHKVQPFLGTQGLCMVYAYPACQSSLARPSPDNPLTVERVELFMRGVELGNGYYELTDADEQARRFNKEIQQRQEQNLPAVIEDSRLLAALAAGLPDCAGIAMGLDRVLLLLSGTATALSETLSFAVDRA</sequence>
<protein>
    <submittedName>
        <fullName evidence="7">EF-P lysine aminoacylase GenX</fullName>
    </submittedName>
</protein>
<evidence type="ECO:0000256" key="5">
    <source>
        <dbReference type="ARBA" id="ARBA00052794"/>
    </source>
</evidence>
<evidence type="ECO:0000313" key="8">
    <source>
        <dbReference type="Proteomes" id="UP000197019"/>
    </source>
</evidence>
<dbReference type="RefSeq" id="WP_088620137.1">
    <property type="nucleotide sequence ID" value="NZ_CP022129.1"/>
</dbReference>
<dbReference type="InterPro" id="IPR004364">
    <property type="entry name" value="Aa-tRNA-synt_II"/>
</dbReference>
<organism evidence="7 8">
    <name type="scientific">Methylovulum psychrotolerans</name>
    <dbReference type="NCBI Taxonomy" id="1704499"/>
    <lineage>
        <taxon>Bacteria</taxon>
        <taxon>Pseudomonadati</taxon>
        <taxon>Pseudomonadota</taxon>
        <taxon>Gammaproteobacteria</taxon>
        <taxon>Methylococcales</taxon>
        <taxon>Methylococcaceae</taxon>
        <taxon>Methylovulum</taxon>
    </lineage>
</organism>
<dbReference type="Proteomes" id="UP000197019">
    <property type="component" value="Chromosome"/>
</dbReference>
<dbReference type="GO" id="GO:0005524">
    <property type="term" value="F:ATP binding"/>
    <property type="evidence" value="ECO:0007669"/>
    <property type="project" value="UniProtKB-KW"/>
</dbReference>
<dbReference type="NCBIfam" id="NF006828">
    <property type="entry name" value="PRK09350.1"/>
    <property type="match status" value="1"/>
</dbReference>
<accession>A0A1Z4C153</accession>
<comment type="catalytic activity">
    <reaction evidence="5">
        <text>D-beta-lysine + L-lysyl-[protein] + ATP = N(6)-((3R)-3,6-diaminohexanoyl)-L-lysyl-[protein] + AMP + diphosphate + H(+)</text>
        <dbReference type="Rhea" id="RHEA:83435"/>
        <dbReference type="Rhea" id="RHEA-COMP:9752"/>
        <dbReference type="Rhea" id="RHEA-COMP:20131"/>
        <dbReference type="ChEBI" id="CHEBI:15378"/>
        <dbReference type="ChEBI" id="CHEBI:29969"/>
        <dbReference type="ChEBI" id="CHEBI:30616"/>
        <dbReference type="ChEBI" id="CHEBI:33019"/>
        <dbReference type="ChEBI" id="CHEBI:84138"/>
        <dbReference type="ChEBI" id="CHEBI:156053"/>
        <dbReference type="ChEBI" id="CHEBI:456215"/>
    </reaction>
    <physiologicalReaction direction="left-to-right" evidence="5">
        <dbReference type="Rhea" id="RHEA:83436"/>
    </physiologicalReaction>
</comment>
<dbReference type="OrthoDB" id="9802326at2"/>
<dbReference type="PANTHER" id="PTHR42918">
    <property type="entry name" value="LYSYL-TRNA SYNTHETASE"/>
    <property type="match status" value="1"/>
</dbReference>
<reference evidence="7 8" key="1">
    <citation type="submission" date="2017-06" db="EMBL/GenBank/DDBJ databases">
        <title>Genome Sequencing of the methanotroph Methylovulum psychrotolerants str. HV10-M2 isolated from a high-altitude environment.</title>
        <authorList>
            <person name="Mateos-Rivera A."/>
        </authorList>
    </citation>
    <scope>NUCLEOTIDE SEQUENCE [LARGE SCALE GENOMIC DNA]</scope>
    <source>
        <strain evidence="7 8">HV10_M2</strain>
    </source>
</reference>
<keyword evidence="3" id="KW-0547">Nucleotide-binding</keyword>
<dbReference type="GO" id="GO:0000049">
    <property type="term" value="F:tRNA binding"/>
    <property type="evidence" value="ECO:0007669"/>
    <property type="project" value="TreeGrafter"/>
</dbReference>
<evidence type="ECO:0000256" key="4">
    <source>
        <dbReference type="ARBA" id="ARBA00022840"/>
    </source>
</evidence>
<name>A0A1Z4C153_9GAMM</name>
<dbReference type="InterPro" id="IPR006195">
    <property type="entry name" value="aa-tRNA-synth_II"/>
</dbReference>
<dbReference type="SUPFAM" id="SSF55681">
    <property type="entry name" value="Class II aaRS and biotin synthetases"/>
    <property type="match status" value="1"/>
</dbReference>
<dbReference type="EMBL" id="CP022129">
    <property type="protein sequence ID" value="ASF47265.1"/>
    <property type="molecule type" value="Genomic_DNA"/>
</dbReference>
<dbReference type="PRINTS" id="PR00982">
    <property type="entry name" value="TRNASYNTHLYS"/>
</dbReference>
<keyword evidence="2" id="KW-0436">Ligase</keyword>
<dbReference type="PANTHER" id="PTHR42918:SF6">
    <property type="entry name" value="ELONGATION FACTOR P--(R)-BETA-LYSINE LIGASE"/>
    <property type="match status" value="1"/>
</dbReference>
<comment type="subunit">
    <text evidence="1">Homodimer.</text>
</comment>
<evidence type="ECO:0000313" key="7">
    <source>
        <dbReference type="EMBL" id="ASF47265.1"/>
    </source>
</evidence>
<dbReference type="InterPro" id="IPR004525">
    <property type="entry name" value="EpmA"/>
</dbReference>
<dbReference type="InterPro" id="IPR018149">
    <property type="entry name" value="Lys-tRNA-synth_II_C"/>
</dbReference>
<gene>
    <name evidence="7" type="ORF">CEK71_14965</name>
</gene>
<dbReference type="PROSITE" id="PS50862">
    <property type="entry name" value="AA_TRNA_LIGASE_II"/>
    <property type="match status" value="1"/>
</dbReference>
<feature type="domain" description="Aminoacyl-transfer RNA synthetases class-II family profile" evidence="6">
    <location>
        <begin position="17"/>
        <end position="326"/>
    </location>
</feature>
<dbReference type="Gene3D" id="3.30.930.10">
    <property type="entry name" value="Bira Bifunctional Protein, Domain 2"/>
    <property type="match status" value="1"/>
</dbReference>
<dbReference type="GO" id="GO:0005829">
    <property type="term" value="C:cytosol"/>
    <property type="evidence" value="ECO:0007669"/>
    <property type="project" value="TreeGrafter"/>
</dbReference>
<dbReference type="InterPro" id="IPR045864">
    <property type="entry name" value="aa-tRNA-synth_II/BPL/LPL"/>
</dbReference>